<reference evidence="1 2" key="1">
    <citation type="submission" date="2024-02" db="EMBL/GenBank/DDBJ databases">
        <title>Complete genome sequence of Pelagibacterium nitratireducens ZH15.</title>
        <authorList>
            <person name="Zhao L.H."/>
        </authorList>
    </citation>
    <scope>NUCLEOTIDE SEQUENCE [LARGE SCALE GENOMIC DNA]</scope>
    <source>
        <strain evidence="1 2">ZH15</strain>
    </source>
</reference>
<evidence type="ECO:0000313" key="2">
    <source>
        <dbReference type="Proteomes" id="UP001369958"/>
    </source>
</evidence>
<gene>
    <name evidence="1" type="ORF">V6617_14755</name>
</gene>
<proteinExistence type="predicted"/>
<name>A0ABZ2IAH5_9HYPH</name>
<sequence>MRVEAGFVGINEVAKHFLGAAFGGVKNMGIGREECLDELTTFTVEKNIHIGLNGQREP</sequence>
<dbReference type="InterPro" id="IPR016161">
    <property type="entry name" value="Ald_DH/histidinol_DH"/>
</dbReference>
<dbReference type="InterPro" id="IPR016163">
    <property type="entry name" value="Ald_DH_C"/>
</dbReference>
<keyword evidence="2" id="KW-1185">Reference proteome</keyword>
<dbReference type="EMBL" id="CP146275">
    <property type="protein sequence ID" value="WWT34703.1"/>
    <property type="molecule type" value="Genomic_DNA"/>
</dbReference>
<dbReference type="Gene3D" id="3.40.309.10">
    <property type="entry name" value="Aldehyde Dehydrogenase, Chain A, domain 2"/>
    <property type="match status" value="1"/>
</dbReference>
<organism evidence="1 2">
    <name type="scientific">Pelagibacterium nitratireducens</name>
    <dbReference type="NCBI Taxonomy" id="1046114"/>
    <lineage>
        <taxon>Bacteria</taxon>
        <taxon>Pseudomonadati</taxon>
        <taxon>Pseudomonadota</taxon>
        <taxon>Alphaproteobacteria</taxon>
        <taxon>Hyphomicrobiales</taxon>
        <taxon>Devosiaceae</taxon>
        <taxon>Pelagibacterium</taxon>
    </lineage>
</organism>
<accession>A0ABZ2IAH5</accession>
<evidence type="ECO:0000313" key="1">
    <source>
        <dbReference type="EMBL" id="WWT34703.1"/>
    </source>
</evidence>
<dbReference type="Proteomes" id="UP001369958">
    <property type="component" value="Chromosome"/>
</dbReference>
<dbReference type="SUPFAM" id="SSF53720">
    <property type="entry name" value="ALDH-like"/>
    <property type="match status" value="1"/>
</dbReference>
<protein>
    <submittedName>
        <fullName evidence="1">Uncharacterized protein</fullName>
    </submittedName>
</protein>